<dbReference type="Proteomes" id="UP000198287">
    <property type="component" value="Unassembled WGS sequence"/>
</dbReference>
<evidence type="ECO:0000259" key="1">
    <source>
        <dbReference type="Pfam" id="PF20434"/>
    </source>
</evidence>
<reference evidence="2 3" key="1">
    <citation type="submission" date="2015-12" db="EMBL/GenBank/DDBJ databases">
        <title>The genome of Folsomia candida.</title>
        <authorList>
            <person name="Faddeeva A."/>
            <person name="Derks M.F."/>
            <person name="Anvar Y."/>
            <person name="Smit S."/>
            <person name="Van Straalen N."/>
            <person name="Roelofs D."/>
        </authorList>
    </citation>
    <scope>NUCLEOTIDE SEQUENCE [LARGE SCALE GENOMIC DNA]</scope>
    <source>
        <strain evidence="2 3">VU population</strain>
        <tissue evidence="2">Whole body</tissue>
    </source>
</reference>
<feature type="domain" description="BD-FAE-like" evidence="1">
    <location>
        <begin position="55"/>
        <end position="188"/>
    </location>
</feature>
<sequence>MVRLKLIYLSIKKIQNRSASGEKYTSPAEFNGIGKSSGGGLVILIPEQTGSEESPGFPKQLDDIKAVIAFLKSSFTTDLSFAVFGVSAGAHLAMLYSYWWDRNNRDVKVVVSHVGPVDFMDDGYCRNILLYPLIVPLIGPHPCAEFPDIWNQTSPINYIEEASPPTIGFYGNLDILVPFGQMPALQGRLESVRVANEFTRYQGGHNGWPDTSIQDMYRKITDFLQVHM</sequence>
<evidence type="ECO:0000313" key="3">
    <source>
        <dbReference type="Proteomes" id="UP000198287"/>
    </source>
</evidence>
<organism evidence="2 3">
    <name type="scientific">Folsomia candida</name>
    <name type="common">Springtail</name>
    <dbReference type="NCBI Taxonomy" id="158441"/>
    <lineage>
        <taxon>Eukaryota</taxon>
        <taxon>Metazoa</taxon>
        <taxon>Ecdysozoa</taxon>
        <taxon>Arthropoda</taxon>
        <taxon>Hexapoda</taxon>
        <taxon>Collembola</taxon>
        <taxon>Entomobryomorpha</taxon>
        <taxon>Isotomoidea</taxon>
        <taxon>Isotomidae</taxon>
        <taxon>Proisotominae</taxon>
        <taxon>Folsomia</taxon>
    </lineage>
</organism>
<dbReference type="EMBL" id="LNIX01000032">
    <property type="protein sequence ID" value="OXA40787.1"/>
    <property type="molecule type" value="Genomic_DNA"/>
</dbReference>
<name>A0A226D7S1_FOLCA</name>
<protein>
    <recommendedName>
        <fullName evidence="1">BD-FAE-like domain-containing protein</fullName>
    </recommendedName>
</protein>
<dbReference type="Gene3D" id="3.40.50.1820">
    <property type="entry name" value="alpha/beta hydrolase"/>
    <property type="match status" value="1"/>
</dbReference>
<dbReference type="Pfam" id="PF20434">
    <property type="entry name" value="BD-FAE"/>
    <property type="match status" value="1"/>
</dbReference>
<dbReference type="InterPro" id="IPR049492">
    <property type="entry name" value="BD-FAE-like_dom"/>
</dbReference>
<dbReference type="AlphaFoldDB" id="A0A226D7S1"/>
<gene>
    <name evidence="2" type="ORF">Fcan01_24485</name>
</gene>
<keyword evidence="3" id="KW-1185">Reference proteome</keyword>
<accession>A0A226D7S1</accession>
<dbReference type="InterPro" id="IPR029058">
    <property type="entry name" value="AB_hydrolase_fold"/>
</dbReference>
<comment type="caution">
    <text evidence="2">The sequence shown here is derived from an EMBL/GenBank/DDBJ whole genome shotgun (WGS) entry which is preliminary data.</text>
</comment>
<dbReference type="SUPFAM" id="SSF53474">
    <property type="entry name" value="alpha/beta-Hydrolases"/>
    <property type="match status" value="1"/>
</dbReference>
<evidence type="ECO:0000313" key="2">
    <source>
        <dbReference type="EMBL" id="OXA40787.1"/>
    </source>
</evidence>
<dbReference type="OrthoDB" id="433474at2759"/>
<proteinExistence type="predicted"/>